<protein>
    <recommendedName>
        <fullName evidence="3">FlgN protein</fullName>
    </recommendedName>
</protein>
<reference evidence="1 2" key="1">
    <citation type="submission" date="2023-09" db="EMBL/GenBank/DDBJ databases">
        <title>Whole genome shotgun sequencing (WGS) of Bosea sp. ZW T0_25, isolated from stored onions (Allium cepa).</title>
        <authorList>
            <person name="Stoll D.A."/>
            <person name="Huch M."/>
        </authorList>
    </citation>
    <scope>NUCLEOTIDE SEQUENCE [LARGE SCALE GENOMIC DNA]</scope>
    <source>
        <strain evidence="1 2">ZW T0_25</strain>
    </source>
</reference>
<evidence type="ECO:0000313" key="2">
    <source>
        <dbReference type="Proteomes" id="UP001254257"/>
    </source>
</evidence>
<gene>
    <name evidence="1" type="ORF">RKE40_07265</name>
</gene>
<evidence type="ECO:0008006" key="3">
    <source>
        <dbReference type="Google" id="ProtNLM"/>
    </source>
</evidence>
<dbReference type="Proteomes" id="UP001254257">
    <property type="component" value="Unassembled WGS sequence"/>
</dbReference>
<proteinExistence type="predicted"/>
<organism evidence="1 2">
    <name type="scientific">Bosea rubneri</name>
    <dbReference type="NCBI Taxonomy" id="3075434"/>
    <lineage>
        <taxon>Bacteria</taxon>
        <taxon>Pseudomonadati</taxon>
        <taxon>Pseudomonadota</taxon>
        <taxon>Alphaproteobacteria</taxon>
        <taxon>Hyphomicrobiales</taxon>
        <taxon>Boseaceae</taxon>
        <taxon>Bosea</taxon>
    </lineage>
</organism>
<comment type="caution">
    <text evidence="1">The sequence shown here is derived from an EMBL/GenBank/DDBJ whole genome shotgun (WGS) entry which is preliminary data.</text>
</comment>
<accession>A0ABU3S4G9</accession>
<sequence>MLARPPVIDERPRVGNAIEAEGLIEAVSEALGALSHLVGEETALVKAGRLKDAMEREPRKSELAGIYMKGVEQIKLNAVALARFVPEKVKRLKAAHLAFQELIETNQAVLATARAVSESIVRDLAADANRPMKAAGYGPAATVGAGVFARPNAGPMVISKSL</sequence>
<dbReference type="RefSeq" id="WP_316017566.1">
    <property type="nucleotide sequence ID" value="NZ_JAWDID010000007.1"/>
</dbReference>
<evidence type="ECO:0000313" key="1">
    <source>
        <dbReference type="EMBL" id="MDU0339673.1"/>
    </source>
</evidence>
<keyword evidence="2" id="KW-1185">Reference proteome</keyword>
<dbReference type="EMBL" id="JAWDID010000007">
    <property type="protein sequence ID" value="MDU0339673.1"/>
    <property type="molecule type" value="Genomic_DNA"/>
</dbReference>
<name>A0ABU3S4G9_9HYPH</name>